<evidence type="ECO:0000256" key="2">
    <source>
        <dbReference type="ARBA" id="ARBA00022741"/>
    </source>
</evidence>
<evidence type="ECO:0000256" key="6">
    <source>
        <dbReference type="ARBA" id="ARBA00023306"/>
    </source>
</evidence>
<keyword evidence="5" id="KW-0539">Nucleus</keyword>
<dbReference type="Proteomes" id="UP000824890">
    <property type="component" value="Unassembled WGS sequence"/>
</dbReference>
<evidence type="ECO:0000256" key="1">
    <source>
        <dbReference type="ARBA" id="ARBA00004123"/>
    </source>
</evidence>
<keyword evidence="2" id="KW-0547">Nucleotide-binding</keyword>
<keyword evidence="3" id="KW-0227">DNA damage</keyword>
<comment type="caution">
    <text evidence="8">The sequence shown here is derived from an EMBL/GenBank/DDBJ whole genome shotgun (WGS) entry which is preliminary data.</text>
</comment>
<keyword evidence="4" id="KW-0067">ATP-binding</keyword>
<evidence type="ECO:0000256" key="5">
    <source>
        <dbReference type="ARBA" id="ARBA00023242"/>
    </source>
</evidence>
<keyword evidence="9" id="KW-1185">Reference proteome</keyword>
<dbReference type="PANTHER" id="PTHR12172">
    <property type="entry name" value="CELL CYCLE CHECKPOINT PROTEIN RAD17"/>
    <property type="match status" value="1"/>
</dbReference>
<protein>
    <submittedName>
        <fullName evidence="8">Uncharacterized protein</fullName>
    </submittedName>
</protein>
<name>A0ABQ7XK07_BRANA</name>
<sequence>MSNGIGATMIQTPRRNVLRKLVQSMMLPHKPEEVVESNRDRKCDAGEKEEGEAGDGDSAIMFDCFGEDYVNVVSLVFLPTKMAKGKSPRKSTPKKNATKNGIVATADDHINVSPSLPNLRLEAKLRAEVRRFADVCWEATTSLFLVLERRIKGKIKLSPSVLSMYLKAFHEYASYIGHISRANPSNLSGAMENSRRRRSKESRHYLSMDLSSEDIAFLGQQNTYRREEMNN</sequence>
<evidence type="ECO:0000256" key="4">
    <source>
        <dbReference type="ARBA" id="ARBA00022840"/>
    </source>
</evidence>
<evidence type="ECO:0000256" key="7">
    <source>
        <dbReference type="SAM" id="MobiDB-lite"/>
    </source>
</evidence>
<dbReference type="PANTHER" id="PTHR12172:SF1">
    <property type="entry name" value="P-LOOP CONTAINING NUCLEOSIDE TRIPHOSPHATE HYDROLASES SUPERFAMILY PROTEIN"/>
    <property type="match status" value="1"/>
</dbReference>
<feature type="region of interest" description="Disordered" evidence="7">
    <location>
        <begin position="30"/>
        <end position="54"/>
    </location>
</feature>
<proteinExistence type="predicted"/>
<dbReference type="InterPro" id="IPR004582">
    <property type="entry name" value="Checkpoint_prot_Rad17_Rad24"/>
</dbReference>
<accession>A0ABQ7XK07</accession>
<dbReference type="EMBL" id="JAGKQM010000084">
    <property type="protein sequence ID" value="KAH0855418.1"/>
    <property type="molecule type" value="Genomic_DNA"/>
</dbReference>
<evidence type="ECO:0000256" key="3">
    <source>
        <dbReference type="ARBA" id="ARBA00022763"/>
    </source>
</evidence>
<keyword evidence="6" id="KW-0131">Cell cycle</keyword>
<organism evidence="8 9">
    <name type="scientific">Brassica napus</name>
    <name type="common">Rape</name>
    <dbReference type="NCBI Taxonomy" id="3708"/>
    <lineage>
        <taxon>Eukaryota</taxon>
        <taxon>Viridiplantae</taxon>
        <taxon>Streptophyta</taxon>
        <taxon>Embryophyta</taxon>
        <taxon>Tracheophyta</taxon>
        <taxon>Spermatophyta</taxon>
        <taxon>Magnoliopsida</taxon>
        <taxon>eudicotyledons</taxon>
        <taxon>Gunneridae</taxon>
        <taxon>Pentapetalae</taxon>
        <taxon>rosids</taxon>
        <taxon>malvids</taxon>
        <taxon>Brassicales</taxon>
        <taxon>Brassicaceae</taxon>
        <taxon>Brassiceae</taxon>
        <taxon>Brassica</taxon>
    </lineage>
</organism>
<gene>
    <name evidence="8" type="ORF">HID58_008032</name>
</gene>
<feature type="compositionally biased region" description="Basic and acidic residues" evidence="7">
    <location>
        <begin position="30"/>
        <end position="48"/>
    </location>
</feature>
<evidence type="ECO:0000313" key="9">
    <source>
        <dbReference type="Proteomes" id="UP000824890"/>
    </source>
</evidence>
<comment type="subcellular location">
    <subcellularLocation>
        <location evidence="1">Nucleus</location>
    </subcellularLocation>
</comment>
<reference evidence="8 9" key="1">
    <citation type="submission" date="2021-05" db="EMBL/GenBank/DDBJ databases">
        <title>Genome Assembly of Synthetic Allotetraploid Brassica napus Reveals Homoeologous Exchanges between Subgenomes.</title>
        <authorList>
            <person name="Davis J.T."/>
        </authorList>
    </citation>
    <scope>NUCLEOTIDE SEQUENCE [LARGE SCALE GENOMIC DNA]</scope>
    <source>
        <strain evidence="9">cv. Da-Ae</strain>
        <tissue evidence="8">Seedling</tissue>
    </source>
</reference>
<evidence type="ECO:0000313" key="8">
    <source>
        <dbReference type="EMBL" id="KAH0855418.1"/>
    </source>
</evidence>